<accession>A0A0M8PCE3</accession>
<dbReference type="AlphaFoldDB" id="A0A0M8PCE3"/>
<proteinExistence type="predicted"/>
<dbReference type="Proteomes" id="UP000037696">
    <property type="component" value="Unassembled WGS sequence"/>
</dbReference>
<comment type="caution">
    <text evidence="2">The sequence shown here is derived from an EMBL/GenBank/DDBJ whole genome shotgun (WGS) entry which is preliminary data.</text>
</comment>
<keyword evidence="3" id="KW-1185">Reference proteome</keyword>
<evidence type="ECO:0000256" key="1">
    <source>
        <dbReference type="SAM" id="MobiDB-lite"/>
    </source>
</evidence>
<gene>
    <name evidence="2" type="ORF">ACN38_g978</name>
</gene>
<organism evidence="2 3">
    <name type="scientific">Penicillium nordicum</name>
    <dbReference type="NCBI Taxonomy" id="229535"/>
    <lineage>
        <taxon>Eukaryota</taxon>
        <taxon>Fungi</taxon>
        <taxon>Dikarya</taxon>
        <taxon>Ascomycota</taxon>
        <taxon>Pezizomycotina</taxon>
        <taxon>Eurotiomycetes</taxon>
        <taxon>Eurotiomycetidae</taxon>
        <taxon>Eurotiales</taxon>
        <taxon>Aspergillaceae</taxon>
        <taxon>Penicillium</taxon>
    </lineage>
</organism>
<reference evidence="2 3" key="1">
    <citation type="submission" date="2015-08" db="EMBL/GenBank/DDBJ databases">
        <title>Genome sequencing of Penicillium nordicum.</title>
        <authorList>
            <person name="Nguyen H.D."/>
            <person name="Seifert K.A."/>
        </authorList>
    </citation>
    <scope>NUCLEOTIDE SEQUENCE [LARGE SCALE GENOMIC DNA]</scope>
    <source>
        <strain evidence="2 3">DAOMC 185683</strain>
    </source>
</reference>
<protein>
    <submittedName>
        <fullName evidence="2">Uncharacterized protein</fullName>
    </submittedName>
</protein>
<dbReference type="EMBL" id="LHQQ01000009">
    <property type="protein sequence ID" value="KOS48047.1"/>
    <property type="molecule type" value="Genomic_DNA"/>
</dbReference>
<evidence type="ECO:0000313" key="2">
    <source>
        <dbReference type="EMBL" id="KOS48047.1"/>
    </source>
</evidence>
<name>A0A0M8PCE3_9EURO</name>
<sequence>MHRRDVADKSGGTATRREKRREEREKKVGGDLEWRNVMGKEALRDYKRQHGDRTSLVLNFLPDQRGIPV</sequence>
<feature type="region of interest" description="Disordered" evidence="1">
    <location>
        <begin position="1"/>
        <end position="28"/>
    </location>
</feature>
<evidence type="ECO:0000313" key="3">
    <source>
        <dbReference type="Proteomes" id="UP000037696"/>
    </source>
</evidence>